<reference evidence="1 2" key="1">
    <citation type="submission" date="2018-08" db="EMBL/GenBank/DDBJ databases">
        <title>A genome reference for cultivated species of the human gut microbiota.</title>
        <authorList>
            <person name="Zou Y."/>
            <person name="Xue W."/>
            <person name="Luo G."/>
        </authorList>
    </citation>
    <scope>NUCLEOTIDE SEQUENCE [LARGE SCALE GENOMIC DNA]</scope>
    <source>
        <strain evidence="1 2">AF14-18</strain>
    </source>
</reference>
<dbReference type="GeneID" id="23116756"/>
<dbReference type="AlphaFoldDB" id="A0A412YYR4"/>
<name>A0A412YYR4_9FIRM</name>
<dbReference type="Proteomes" id="UP000284543">
    <property type="component" value="Unassembled WGS sequence"/>
</dbReference>
<accession>A0A412YYR4</accession>
<gene>
    <name evidence="1" type="ORF">DWW02_22690</name>
</gene>
<evidence type="ECO:0000313" key="1">
    <source>
        <dbReference type="EMBL" id="RGV72817.1"/>
    </source>
</evidence>
<proteinExistence type="predicted"/>
<dbReference type="RefSeq" id="WP_002570011.1">
    <property type="nucleotide sequence ID" value="NZ_BAABZS010000001.1"/>
</dbReference>
<comment type="caution">
    <text evidence="1">The sequence shown here is derived from an EMBL/GenBank/DDBJ whole genome shotgun (WGS) entry which is preliminary data.</text>
</comment>
<dbReference type="EMBL" id="QRZM01000012">
    <property type="protein sequence ID" value="RGV72817.1"/>
    <property type="molecule type" value="Genomic_DNA"/>
</dbReference>
<protein>
    <submittedName>
        <fullName evidence="1">Uncharacterized protein</fullName>
    </submittedName>
</protein>
<evidence type="ECO:0000313" key="2">
    <source>
        <dbReference type="Proteomes" id="UP000284543"/>
    </source>
</evidence>
<sequence>MTYLYPDHLRARATLWLWDLRDIGFIGIGAVFSIACFSVSDILVPMVLTTVYGFLSIQFDGTRIRDFILYACAFFVTRQQTYEWRRR</sequence>
<organism evidence="1 2">
    <name type="scientific">Enterocloster bolteae</name>
    <dbReference type="NCBI Taxonomy" id="208479"/>
    <lineage>
        <taxon>Bacteria</taxon>
        <taxon>Bacillati</taxon>
        <taxon>Bacillota</taxon>
        <taxon>Clostridia</taxon>
        <taxon>Lachnospirales</taxon>
        <taxon>Lachnospiraceae</taxon>
        <taxon>Enterocloster</taxon>
    </lineage>
</organism>